<dbReference type="SUPFAM" id="SSF56219">
    <property type="entry name" value="DNase I-like"/>
    <property type="match status" value="1"/>
</dbReference>
<sequence>MISHKTIGLKLCSWNANGILNKISEFKIFVEKYSPDLLLIQETHLRPHHNINIPYYNCYRNDRIGDGRAGSRTLILTKKNVSHYNIPTPTLNHIEATVVVITPQNLNPISVISVYVPPSSDERLFTLDLENLLQTNSNCVIFGDFNATHNMWNCLNNSIRGCQLKTFVDTLDLSIAFPDTPTRYGYRSANTLDFAIINNFHFPYNINSLAELSSDHNPVILNFSLLPPIHHDNARAVTTCWSAFKNNLKNNIKILDFQGIKNPTVLEEKIEFFTAAVRSAHQFASKPIANTKHAFTPNYIRNLIRDKNRAKKQFNNTLNPAHKQNYYRLQEEKELKKISQQNWNNKLESLNTRDNSLWQCQKFLRKKRSNIPSL</sequence>
<dbReference type="InterPro" id="IPR005135">
    <property type="entry name" value="Endo/exonuclease/phosphatase"/>
</dbReference>
<gene>
    <name evidence="2" type="primary">jockey pol</name>
    <name evidence="2" type="ORF">TNCV_3522681</name>
</gene>
<feature type="domain" description="Endonuclease/exonuclease/phosphatase" evidence="1">
    <location>
        <begin position="12"/>
        <end position="216"/>
    </location>
</feature>
<dbReference type="Pfam" id="PF03372">
    <property type="entry name" value="Exo_endo_phos"/>
    <property type="match status" value="1"/>
</dbReference>
<dbReference type="GO" id="GO:0003964">
    <property type="term" value="F:RNA-directed DNA polymerase activity"/>
    <property type="evidence" value="ECO:0007669"/>
    <property type="project" value="UniProtKB-KW"/>
</dbReference>
<dbReference type="InterPro" id="IPR036691">
    <property type="entry name" value="Endo/exonu/phosph_ase_sf"/>
</dbReference>
<dbReference type="Gene3D" id="3.60.10.10">
    <property type="entry name" value="Endonuclease/exonuclease/phosphatase"/>
    <property type="match status" value="1"/>
</dbReference>
<evidence type="ECO:0000259" key="1">
    <source>
        <dbReference type="Pfam" id="PF03372"/>
    </source>
</evidence>
<evidence type="ECO:0000313" key="2">
    <source>
        <dbReference type="EMBL" id="GFY30505.1"/>
    </source>
</evidence>
<proteinExistence type="predicted"/>
<keyword evidence="2" id="KW-0695">RNA-directed DNA polymerase</keyword>
<name>A0A8X6W9A9_TRICX</name>
<dbReference type="AlphaFoldDB" id="A0A8X6W9A9"/>
<comment type="caution">
    <text evidence="2">The sequence shown here is derived from an EMBL/GenBank/DDBJ whole genome shotgun (WGS) entry which is preliminary data.</text>
</comment>
<dbReference type="PANTHER" id="PTHR33273">
    <property type="entry name" value="DOMAIN-CONTAINING PROTEIN, PUTATIVE-RELATED"/>
    <property type="match status" value="1"/>
</dbReference>
<accession>A0A8X6W9A9</accession>
<keyword evidence="3" id="KW-1185">Reference proteome</keyword>
<dbReference type="PANTHER" id="PTHR33273:SF4">
    <property type="entry name" value="ENDONUCLEASE_EXONUCLEASE_PHOSPHATASE DOMAIN-CONTAINING PROTEIN"/>
    <property type="match status" value="1"/>
</dbReference>
<reference evidence="2" key="1">
    <citation type="submission" date="2020-08" db="EMBL/GenBank/DDBJ databases">
        <title>Multicomponent nature underlies the extraordinary mechanical properties of spider dragline silk.</title>
        <authorList>
            <person name="Kono N."/>
            <person name="Nakamura H."/>
            <person name="Mori M."/>
            <person name="Yoshida Y."/>
            <person name="Ohtoshi R."/>
            <person name="Malay A.D."/>
            <person name="Moran D.A.P."/>
            <person name="Tomita M."/>
            <person name="Numata K."/>
            <person name="Arakawa K."/>
        </authorList>
    </citation>
    <scope>NUCLEOTIDE SEQUENCE</scope>
</reference>
<organism evidence="2 3">
    <name type="scientific">Trichonephila clavipes</name>
    <name type="common">Golden silk orbweaver</name>
    <name type="synonym">Nephila clavipes</name>
    <dbReference type="NCBI Taxonomy" id="2585209"/>
    <lineage>
        <taxon>Eukaryota</taxon>
        <taxon>Metazoa</taxon>
        <taxon>Ecdysozoa</taxon>
        <taxon>Arthropoda</taxon>
        <taxon>Chelicerata</taxon>
        <taxon>Arachnida</taxon>
        <taxon>Araneae</taxon>
        <taxon>Araneomorphae</taxon>
        <taxon>Entelegynae</taxon>
        <taxon>Araneoidea</taxon>
        <taxon>Nephilidae</taxon>
        <taxon>Trichonephila</taxon>
    </lineage>
</organism>
<protein>
    <submittedName>
        <fullName evidence="2">RNA-directed DNA polymerase from mobile element jockey</fullName>
    </submittedName>
</protein>
<keyword evidence="2" id="KW-0808">Transferase</keyword>
<keyword evidence="2" id="KW-0548">Nucleotidyltransferase</keyword>
<dbReference type="Proteomes" id="UP000887159">
    <property type="component" value="Unassembled WGS sequence"/>
</dbReference>
<evidence type="ECO:0000313" key="3">
    <source>
        <dbReference type="Proteomes" id="UP000887159"/>
    </source>
</evidence>
<dbReference type="EMBL" id="BMAU01021393">
    <property type="protein sequence ID" value="GFY30505.1"/>
    <property type="molecule type" value="Genomic_DNA"/>
</dbReference>